<evidence type="ECO:0000313" key="1">
    <source>
        <dbReference type="EMBL" id="RCI09407.1"/>
    </source>
</evidence>
<evidence type="ECO:0000313" key="2">
    <source>
        <dbReference type="Proteomes" id="UP000253664"/>
    </source>
</evidence>
<gene>
    <name evidence="1" type="ORF">L249_3680</name>
</gene>
<dbReference type="Proteomes" id="UP000253664">
    <property type="component" value="Unassembled WGS sequence"/>
</dbReference>
<protein>
    <submittedName>
        <fullName evidence="1">Uncharacterized protein</fullName>
    </submittedName>
</protein>
<accession>A0A367L4R4</accession>
<comment type="caution">
    <text evidence="1">The sequence shown here is derived from an EMBL/GenBank/DDBJ whole genome shotgun (WGS) entry which is preliminary data.</text>
</comment>
<name>A0A367L4R4_9HYPO</name>
<dbReference type="EMBL" id="LKCN02000015">
    <property type="protein sequence ID" value="RCI09407.1"/>
    <property type="molecule type" value="Genomic_DNA"/>
</dbReference>
<reference evidence="1 2" key="1">
    <citation type="journal article" date="2015" name="BMC Genomics">
        <title>Insights from the genome of Ophiocordyceps polyrhachis-furcata to pathogenicity and host specificity in insect fungi.</title>
        <authorList>
            <person name="Wichadakul D."/>
            <person name="Kobmoo N."/>
            <person name="Ingsriswang S."/>
            <person name="Tangphatsornruang S."/>
            <person name="Chantasingh D."/>
            <person name="Luangsa-ard J.J."/>
            <person name="Eurwilaichitr L."/>
        </authorList>
    </citation>
    <scope>NUCLEOTIDE SEQUENCE [LARGE SCALE GENOMIC DNA]</scope>
    <source>
        <strain evidence="1 2">BCC 54312</strain>
    </source>
</reference>
<proteinExistence type="predicted"/>
<organism evidence="1 2">
    <name type="scientific">Ophiocordyceps polyrhachis-furcata BCC 54312</name>
    <dbReference type="NCBI Taxonomy" id="1330021"/>
    <lineage>
        <taxon>Eukaryota</taxon>
        <taxon>Fungi</taxon>
        <taxon>Dikarya</taxon>
        <taxon>Ascomycota</taxon>
        <taxon>Pezizomycotina</taxon>
        <taxon>Sordariomycetes</taxon>
        <taxon>Hypocreomycetidae</taxon>
        <taxon>Hypocreales</taxon>
        <taxon>Ophiocordycipitaceae</taxon>
        <taxon>Ophiocordyceps</taxon>
    </lineage>
</organism>
<sequence>MIRARRFPHFLPPRSGQLRDFTYITSSPTKRLYFLCFSLSIYDPTRQTSLPACLVSSAASSPAPITQMITETCLRILS</sequence>
<dbReference type="AlphaFoldDB" id="A0A367L4R4"/>
<keyword evidence="2" id="KW-1185">Reference proteome</keyword>